<keyword evidence="9" id="KW-0460">Magnesium</keyword>
<feature type="domain" description="RdRp catalytic" evidence="10">
    <location>
        <begin position="276"/>
        <end position="431"/>
    </location>
</feature>
<dbReference type="EMBL" id="BK013593">
    <property type="protein sequence ID" value="DAD50673.1"/>
    <property type="molecule type" value="Genomic_RNA"/>
</dbReference>
<sequence length="581" mass="65433">MEHFSTLEGVALQFWEHLATPHALSQAIRLRYGMTREVLTSSVTPEMFVDPLEYSRSNAAFTFLKKNPYFEGATEEERVQVAKANWYSGEQRCRSTNERLAKYVPTFGYPPERDVPGVFLQGVCRNFRSMIGERPSDESIQLQARHGPGTTFASLVRDPTAADKFSEKPTITRNAIWHLANLVGTKWGQEIALRYTPPWSELGTTPANRGGYADCVNVIRGDRFTTAAKDALKHRGIVIGPSINTYFQLGVGRCMRSRLRRNTGWDLDNCADIHREVAQQASLSGDYATIDLRNASDSLCKNLVKILAHDPDPPITPVKGERTEYRRLSRDGWLSLLEDLRCTHTYIDDRWIYLEKFSGMGNGYTFELETVAFAAIASECLKLNGHAGVLGLDLFVFGDDIIVPTDAAGLVIAALEFCGFEVNKEKSFVAGPFRESCGGDYFLGHPVRGPYFKRDLDAPDDVFQCHNLVRRYSATLGTMGDSLRTGTCGWLLEKLPVHLRKIGGSERLGDTVLHGVRERYKWKDQIRWVQQVRWERPRVIPWTFYSDDVRLTCRLLGYGSSIGISSRGSVPSWKMTWVSGS</sequence>
<gene>
    <name evidence="11" type="primary">SRR6960799_26_4</name>
</gene>
<reference evidence="11" key="1">
    <citation type="submission" date="2020-09" db="EMBL/GenBank/DDBJ databases">
        <title>Leviviricetes taxonomy.</title>
        <authorList>
            <person name="Stockdale S.R."/>
            <person name="Callanan J."/>
            <person name="Adriaenssens E.M."/>
            <person name="Kuhn J.H."/>
            <person name="Rumnieks J."/>
            <person name="Shkoporov A."/>
            <person name="Draper L.A."/>
            <person name="Ross P."/>
            <person name="Hill C."/>
        </authorList>
    </citation>
    <scope>NUCLEOTIDE SEQUENCE</scope>
</reference>
<accession>A0A8S5KZ36</accession>
<dbReference type="InterPro" id="IPR043502">
    <property type="entry name" value="DNA/RNA_pol_sf"/>
</dbReference>
<keyword evidence="9" id="KW-0479">Metal-binding</keyword>
<feature type="binding site" evidence="9">
    <location>
        <position position="291"/>
    </location>
    <ligand>
        <name>Mg(2+)</name>
        <dbReference type="ChEBI" id="CHEBI:18420"/>
        <label>2</label>
    </ligand>
</feature>
<dbReference type="Pfam" id="PF03431">
    <property type="entry name" value="RNA_replicase_B"/>
    <property type="match status" value="2"/>
</dbReference>
<evidence type="ECO:0000256" key="4">
    <source>
        <dbReference type="ARBA" id="ARBA00022695"/>
    </source>
</evidence>
<dbReference type="KEGG" id="vg:80398667"/>
<keyword evidence="6" id="KW-0693">Viral RNA replication</keyword>
<dbReference type="GO" id="GO:0046872">
    <property type="term" value="F:metal ion binding"/>
    <property type="evidence" value="ECO:0007669"/>
    <property type="project" value="UniProtKB-KW"/>
</dbReference>
<evidence type="ECO:0000259" key="10">
    <source>
        <dbReference type="PROSITE" id="PS50522"/>
    </source>
</evidence>
<dbReference type="GO" id="GO:0039694">
    <property type="term" value="P:viral RNA genome replication"/>
    <property type="evidence" value="ECO:0007669"/>
    <property type="project" value="InterPro"/>
</dbReference>
<keyword evidence="12" id="KW-1185">Reference proteome</keyword>
<dbReference type="EC" id="2.7.7.48" evidence="1"/>
<evidence type="ECO:0000256" key="3">
    <source>
        <dbReference type="ARBA" id="ARBA00022679"/>
    </source>
</evidence>
<dbReference type="GO" id="GO:0003968">
    <property type="term" value="F:RNA-directed RNA polymerase activity"/>
    <property type="evidence" value="ECO:0007669"/>
    <property type="project" value="UniProtKB-KW"/>
</dbReference>
<evidence type="ECO:0000256" key="2">
    <source>
        <dbReference type="ARBA" id="ARBA00022484"/>
    </source>
</evidence>
<keyword evidence="3" id="KW-0808">Transferase</keyword>
<keyword evidence="4" id="KW-0548">Nucleotidyltransferase</keyword>
<organism evidence="11 12">
    <name type="scientific">ssRNA phage SRR6960799_26</name>
    <dbReference type="NCBI Taxonomy" id="2786583"/>
    <lineage>
        <taxon>Viruses</taxon>
        <taxon>Riboviria</taxon>
        <taxon>Orthornavirae</taxon>
        <taxon>Lenarviricota</taxon>
        <taxon>Leviviricetes</taxon>
        <taxon>Norzivirales</taxon>
        <taxon>Fiersviridae</taxon>
        <taxon>Loghdhuvirus</taxon>
        <taxon>Loghdhuvirus borborovicinum</taxon>
        <taxon>Nahjiuvirus borborovicinum</taxon>
    </lineage>
</organism>
<dbReference type="InterPro" id="IPR007096">
    <property type="entry name" value="RNA-dir_Rpol_cat_phage"/>
</dbReference>
<dbReference type="PROSITE" id="PS50522">
    <property type="entry name" value="RDRP_PHAGE"/>
    <property type="match status" value="1"/>
</dbReference>
<evidence type="ECO:0000256" key="1">
    <source>
        <dbReference type="ARBA" id="ARBA00012494"/>
    </source>
</evidence>
<evidence type="ECO:0000256" key="8">
    <source>
        <dbReference type="ARBA" id="ARBA00048744"/>
    </source>
</evidence>
<protein>
    <recommendedName>
        <fullName evidence="1">RNA-directed RNA polymerase</fullName>
        <ecNumber evidence="1">2.7.7.48</ecNumber>
    </recommendedName>
    <alternativeName>
        <fullName evidence="7">RNA replicase beta chain</fullName>
    </alternativeName>
</protein>
<name>A0A8S5KZ36_9VIRU</name>
<dbReference type="SUPFAM" id="SSF56672">
    <property type="entry name" value="DNA/RNA polymerases"/>
    <property type="match status" value="1"/>
</dbReference>
<evidence type="ECO:0000256" key="5">
    <source>
        <dbReference type="ARBA" id="ARBA00022741"/>
    </source>
</evidence>
<feature type="binding site" evidence="9">
    <location>
        <position position="399"/>
    </location>
    <ligand>
        <name>Mg(2+)</name>
        <dbReference type="ChEBI" id="CHEBI:18420"/>
        <label>2</label>
    </ligand>
</feature>
<dbReference type="GeneID" id="80398667"/>
<comment type="catalytic activity">
    <reaction evidence="8">
        <text>RNA(n) + a ribonucleoside 5'-triphosphate = RNA(n+1) + diphosphate</text>
        <dbReference type="Rhea" id="RHEA:21248"/>
        <dbReference type="Rhea" id="RHEA-COMP:14527"/>
        <dbReference type="Rhea" id="RHEA-COMP:17342"/>
        <dbReference type="ChEBI" id="CHEBI:33019"/>
        <dbReference type="ChEBI" id="CHEBI:61557"/>
        <dbReference type="ChEBI" id="CHEBI:140395"/>
        <dbReference type="EC" id="2.7.7.48"/>
    </reaction>
</comment>
<evidence type="ECO:0000256" key="9">
    <source>
        <dbReference type="PIRSR" id="PIRSR605093-1"/>
    </source>
</evidence>
<dbReference type="RefSeq" id="YP_010769603.1">
    <property type="nucleotide sequence ID" value="NC_074023.1"/>
</dbReference>
<dbReference type="GO" id="GO:0000166">
    <property type="term" value="F:nucleotide binding"/>
    <property type="evidence" value="ECO:0007669"/>
    <property type="project" value="UniProtKB-KW"/>
</dbReference>
<evidence type="ECO:0000313" key="12">
    <source>
        <dbReference type="Proteomes" id="UP000679328"/>
    </source>
</evidence>
<feature type="binding site" evidence="9">
    <location>
        <position position="400"/>
    </location>
    <ligand>
        <name>Mg(2+)</name>
        <dbReference type="ChEBI" id="CHEBI:18420"/>
        <label>2</label>
    </ligand>
</feature>
<evidence type="ECO:0000256" key="7">
    <source>
        <dbReference type="ARBA" id="ARBA00030248"/>
    </source>
</evidence>
<comment type="cofactor">
    <cofactor evidence="9">
        <name>Mg(2+)</name>
        <dbReference type="ChEBI" id="CHEBI:18420"/>
    </cofactor>
    <text evidence="9">Binds 2 Mg(2+) per subunit.</text>
</comment>
<evidence type="ECO:0000256" key="6">
    <source>
        <dbReference type="ARBA" id="ARBA00022953"/>
    </source>
</evidence>
<dbReference type="InterPro" id="IPR005093">
    <property type="entry name" value="RNArep_beta"/>
</dbReference>
<dbReference type="Proteomes" id="UP000679328">
    <property type="component" value="Segment"/>
</dbReference>
<evidence type="ECO:0000313" key="11">
    <source>
        <dbReference type="EMBL" id="DAD50673.1"/>
    </source>
</evidence>
<keyword evidence="5" id="KW-0547">Nucleotide-binding</keyword>
<proteinExistence type="predicted"/>
<keyword evidence="2 11" id="KW-0696">RNA-directed RNA polymerase</keyword>